<keyword evidence="1 3" id="KW-0378">Hydrolase</keyword>
<dbReference type="GO" id="GO:0016787">
    <property type="term" value="F:hydrolase activity"/>
    <property type="evidence" value="ECO:0007669"/>
    <property type="project" value="UniProtKB-KW"/>
</dbReference>
<evidence type="ECO:0000313" key="3">
    <source>
        <dbReference type="EMBL" id="KMT22738.1"/>
    </source>
</evidence>
<protein>
    <submittedName>
        <fullName evidence="3">3'-5' exoribonuclease YhaM</fullName>
        <ecNumber evidence="3">3.1.-.-</ecNumber>
    </submittedName>
</protein>
<accession>A0A0J8DEY8</accession>
<dbReference type="CDD" id="cd00077">
    <property type="entry name" value="HDc"/>
    <property type="match status" value="1"/>
</dbReference>
<dbReference type="AlphaFoldDB" id="A0A0J8DEY8"/>
<dbReference type="EMBL" id="LFVU01000005">
    <property type="protein sequence ID" value="KMT22738.1"/>
    <property type="molecule type" value="Genomic_DNA"/>
</dbReference>
<dbReference type="InterPro" id="IPR006675">
    <property type="entry name" value="HDIG_dom"/>
</dbReference>
<dbReference type="InterPro" id="IPR003607">
    <property type="entry name" value="HD/PDEase_dom"/>
</dbReference>
<dbReference type="Pfam" id="PF01966">
    <property type="entry name" value="HD"/>
    <property type="match status" value="1"/>
</dbReference>
<dbReference type="Gene3D" id="1.10.3210.10">
    <property type="entry name" value="Hypothetical protein af1432"/>
    <property type="match status" value="1"/>
</dbReference>
<keyword evidence="4" id="KW-1185">Reference proteome</keyword>
<evidence type="ECO:0000313" key="4">
    <source>
        <dbReference type="Proteomes" id="UP000036756"/>
    </source>
</evidence>
<comment type="caution">
    <text evidence="3">The sequence shown here is derived from an EMBL/GenBank/DDBJ whole genome shotgun (WGS) entry which is preliminary data.</text>
</comment>
<evidence type="ECO:0000256" key="1">
    <source>
        <dbReference type="ARBA" id="ARBA00022801"/>
    </source>
</evidence>
<evidence type="ECO:0000259" key="2">
    <source>
        <dbReference type="PROSITE" id="PS51831"/>
    </source>
</evidence>
<dbReference type="GO" id="GO:0031125">
    <property type="term" value="P:rRNA 3'-end processing"/>
    <property type="evidence" value="ECO:0007669"/>
    <property type="project" value="TreeGrafter"/>
</dbReference>
<dbReference type="PROSITE" id="PS51831">
    <property type="entry name" value="HD"/>
    <property type="match status" value="1"/>
</dbReference>
<dbReference type="InterPro" id="IPR050798">
    <property type="entry name" value="YhaM_exoribonuc/phosphodiest"/>
</dbReference>
<dbReference type="InterPro" id="IPR006674">
    <property type="entry name" value="HD_domain"/>
</dbReference>
<dbReference type="STRING" id="1121307.CLCY_11c00720"/>
<dbReference type="SMART" id="SM00471">
    <property type="entry name" value="HDc"/>
    <property type="match status" value="1"/>
</dbReference>
<dbReference type="PATRIC" id="fig|1121307.3.peg.189"/>
<proteinExistence type="predicted"/>
<gene>
    <name evidence="3" type="primary">yhaM</name>
    <name evidence="3" type="ORF">CLCY_11c00720</name>
</gene>
<name>A0A0J8DEY8_CLOCY</name>
<organism evidence="3 4">
    <name type="scientific">Clostridium cylindrosporum DSM 605</name>
    <dbReference type="NCBI Taxonomy" id="1121307"/>
    <lineage>
        <taxon>Bacteria</taxon>
        <taxon>Bacillati</taxon>
        <taxon>Bacillota</taxon>
        <taxon>Clostridia</taxon>
        <taxon>Eubacteriales</taxon>
        <taxon>Clostridiaceae</taxon>
        <taxon>Clostridium</taxon>
    </lineage>
</organism>
<dbReference type="NCBIfam" id="TIGR00277">
    <property type="entry name" value="HDIG"/>
    <property type="match status" value="1"/>
</dbReference>
<reference evidence="3 4" key="1">
    <citation type="submission" date="2015-06" db="EMBL/GenBank/DDBJ databases">
        <title>Draft genome sequence of the purine-degrading Clostridium cylindrosporum HC-1 (DSM 605).</title>
        <authorList>
            <person name="Poehlein A."/>
            <person name="Schiel-Bengelsdorf B."/>
            <person name="Bengelsdorf F."/>
            <person name="Daniel R."/>
            <person name="Duerre P."/>
        </authorList>
    </citation>
    <scope>NUCLEOTIDE SEQUENCE [LARGE SCALE GENOMIC DNA]</scope>
    <source>
        <strain evidence="3 4">DSM 605</strain>
    </source>
</reference>
<dbReference type="EC" id="3.1.-.-" evidence="3"/>
<dbReference type="PANTHER" id="PTHR37294">
    <property type="entry name" value="3'-5' EXORIBONUCLEASE YHAM"/>
    <property type="match status" value="1"/>
</dbReference>
<sequence>MFWGDNMLDLNLNTKIDNLVFIVRQISKKIGQNSKEYYTLQISRGIKTYDAKIWSGDEKYECIIPGDIVKITGMAKDFKGLIQIHINEISVLEEVDASLRNELLPFCSKSESILRKEIEDIISTIEDKYILELINKVFDVPEVKESFYKKSAGVEIHHAYVRGLAEHSLEVAKNTISFCKMGYSIKYDIAVTAALLHDVGKVYELSDFPENKYTEVGRMLGHITIGSNLIQKCINEIKDFPREIELDIIHAILSHHGNKDMGSPVVPMTLEAIAVHNADKASAEINAFYLSVQRDNSSSNWTEYNNIYKRCIKKS</sequence>
<dbReference type="Proteomes" id="UP000036756">
    <property type="component" value="Unassembled WGS sequence"/>
</dbReference>
<dbReference type="PANTHER" id="PTHR37294:SF1">
    <property type="entry name" value="3'-5' EXORIBONUCLEASE YHAM"/>
    <property type="match status" value="1"/>
</dbReference>
<dbReference type="SUPFAM" id="SSF109604">
    <property type="entry name" value="HD-domain/PDEase-like"/>
    <property type="match status" value="1"/>
</dbReference>
<feature type="domain" description="HD" evidence="2">
    <location>
        <begin position="164"/>
        <end position="284"/>
    </location>
</feature>